<evidence type="ECO:0000313" key="3">
    <source>
        <dbReference type="Proteomes" id="UP000434044"/>
    </source>
</evidence>
<keyword evidence="1" id="KW-0812">Transmembrane</keyword>
<keyword evidence="3" id="KW-1185">Reference proteome</keyword>
<evidence type="ECO:0000256" key="1">
    <source>
        <dbReference type="SAM" id="Phobius"/>
    </source>
</evidence>
<evidence type="ECO:0000313" key="2">
    <source>
        <dbReference type="EMBL" id="MTW22734.1"/>
    </source>
</evidence>
<dbReference type="Proteomes" id="UP000434044">
    <property type="component" value="Unassembled WGS sequence"/>
</dbReference>
<reference evidence="2 3" key="1">
    <citation type="submission" date="2019-11" db="EMBL/GenBank/DDBJ databases">
        <title>Whole-genome sequence of the anaerobic purple sulfur bacterium Allochromatium palmeri DSM 15591.</title>
        <authorList>
            <person name="Kyndt J.A."/>
            <person name="Meyer T.E."/>
        </authorList>
    </citation>
    <scope>NUCLEOTIDE SEQUENCE [LARGE SCALE GENOMIC DNA]</scope>
    <source>
        <strain evidence="2 3">DSM 15591</strain>
    </source>
</reference>
<accession>A0A6N8EK71</accession>
<keyword evidence="1" id="KW-0472">Membrane</keyword>
<gene>
    <name evidence="2" type="ORF">GJ668_16855</name>
</gene>
<proteinExistence type="predicted"/>
<dbReference type="AlphaFoldDB" id="A0A6N8EK71"/>
<organism evidence="2 3">
    <name type="scientific">Allochromatium palmeri</name>
    <dbReference type="NCBI Taxonomy" id="231048"/>
    <lineage>
        <taxon>Bacteria</taxon>
        <taxon>Pseudomonadati</taxon>
        <taxon>Pseudomonadota</taxon>
        <taxon>Gammaproteobacteria</taxon>
        <taxon>Chromatiales</taxon>
        <taxon>Chromatiaceae</taxon>
        <taxon>Allochromatium</taxon>
    </lineage>
</organism>
<name>A0A6N8EK71_9GAMM</name>
<feature type="transmembrane region" description="Helical" evidence="1">
    <location>
        <begin position="29"/>
        <end position="48"/>
    </location>
</feature>
<comment type="caution">
    <text evidence="2">The sequence shown here is derived from an EMBL/GenBank/DDBJ whole genome shotgun (WGS) entry which is preliminary data.</text>
</comment>
<sequence length="49" mass="4852">MAWLIGFGVLVGVVFLAGAAKGGLQGGGAAVLFLIFGLIALFGILAVFD</sequence>
<dbReference type="RefSeq" id="WP_155451297.1">
    <property type="nucleotide sequence ID" value="NZ_WNKT01000051.1"/>
</dbReference>
<protein>
    <submittedName>
        <fullName evidence="2">Uncharacterized protein</fullName>
    </submittedName>
</protein>
<dbReference type="EMBL" id="WNKT01000051">
    <property type="protein sequence ID" value="MTW22734.1"/>
    <property type="molecule type" value="Genomic_DNA"/>
</dbReference>
<keyword evidence="1" id="KW-1133">Transmembrane helix</keyword>